<dbReference type="SUPFAM" id="SSF47323">
    <property type="entry name" value="Anticodon-binding domain of a subclass of class I aminoacyl-tRNA synthetases"/>
    <property type="match status" value="1"/>
</dbReference>
<organism evidence="19 20">
    <name type="scientific">Nasonia vitripennis</name>
    <name type="common">Parasitic wasp</name>
    <dbReference type="NCBI Taxonomy" id="7425"/>
    <lineage>
        <taxon>Eukaryota</taxon>
        <taxon>Metazoa</taxon>
        <taxon>Ecdysozoa</taxon>
        <taxon>Arthropoda</taxon>
        <taxon>Hexapoda</taxon>
        <taxon>Insecta</taxon>
        <taxon>Pterygota</taxon>
        <taxon>Neoptera</taxon>
        <taxon>Endopterygota</taxon>
        <taxon>Hymenoptera</taxon>
        <taxon>Apocrita</taxon>
        <taxon>Proctotrupomorpha</taxon>
        <taxon>Chalcidoidea</taxon>
        <taxon>Pteromalidae</taxon>
        <taxon>Pteromalinae</taxon>
        <taxon>Nasonia</taxon>
    </lineage>
</organism>
<keyword evidence="5" id="KW-0963">Cytoplasm</keyword>
<dbReference type="HAMAP" id="MF_00098">
    <property type="entry name" value="Met_tRNA_synth_type1"/>
    <property type="match status" value="1"/>
</dbReference>
<keyword evidence="8 15" id="KW-0547">Nucleotide-binding</keyword>
<feature type="domain" description="WHEP-TRS" evidence="18">
    <location>
        <begin position="907"/>
        <end position="962"/>
    </location>
</feature>
<feature type="domain" description="GST C-terminal" evidence="17">
    <location>
        <begin position="67"/>
        <end position="190"/>
    </location>
</feature>
<dbReference type="FunFam" id="2.20.28.20:FF:000001">
    <property type="entry name" value="Methionine--tRNA ligase"/>
    <property type="match status" value="1"/>
</dbReference>
<dbReference type="Gene3D" id="3.40.50.620">
    <property type="entry name" value="HUPs"/>
    <property type="match status" value="1"/>
</dbReference>
<dbReference type="PROSITE" id="PS50405">
    <property type="entry name" value="GST_CTER"/>
    <property type="match status" value="1"/>
</dbReference>
<dbReference type="GO" id="GO:0006431">
    <property type="term" value="P:methionyl-tRNA aminoacylation"/>
    <property type="evidence" value="ECO:0007669"/>
    <property type="project" value="InterPro"/>
</dbReference>
<dbReference type="GO" id="GO:0005829">
    <property type="term" value="C:cytosol"/>
    <property type="evidence" value="ECO:0007669"/>
    <property type="project" value="TreeGrafter"/>
</dbReference>
<dbReference type="SUPFAM" id="SSF52374">
    <property type="entry name" value="Nucleotidylyl transferase"/>
    <property type="match status" value="1"/>
</dbReference>
<reference evidence="19" key="1">
    <citation type="submission" date="2021-01" db="UniProtKB">
        <authorList>
            <consortium name="EnsemblMetazoa"/>
        </authorList>
    </citation>
    <scope>IDENTIFICATION</scope>
</reference>
<evidence type="ECO:0000256" key="5">
    <source>
        <dbReference type="ARBA" id="ARBA00022490"/>
    </source>
</evidence>
<evidence type="ECO:0000256" key="15">
    <source>
        <dbReference type="RuleBase" id="RU363039"/>
    </source>
</evidence>
<dbReference type="InterPro" id="IPR029038">
    <property type="entry name" value="MetRS_Zn"/>
</dbReference>
<feature type="region of interest" description="Disordered" evidence="16">
    <location>
        <begin position="881"/>
        <end position="900"/>
    </location>
</feature>
<dbReference type="OMA" id="FELHNAI"/>
<sequence length="968" mass="108129">MKAASNPNNPNLLKLIVAAEIAGKELTLDDKTEPKQSSLNRLPVLKLESSDELFSVSAAVQYLAPVSEENIVAANRWLEWDASQLQPAIVSYGGSGKLDVSHKPRIWSLLKELNTALKDAQYLIKDKDNLTVVDASIWVTLWSTVVVTEIGEVITKEFANVDKWLKDIQSLPAIQKSLKKIKLERGVQAIISINAASWFPLNSYTGAGKSQSAPTGDGSPSEEKEDKAITQEEMDSVKNNWTSITYSSIKEASYPVLPQKGEKNVLITSALPYVNNVPHLGNIIGCVLSADIFARYCRQRNYNTLYISGTDEYGTATEAKALEEKLTPQQICDKFFDIHNDIYRWFSIGFDYFGRTTTPEQTEIVQAMFLRIKEQGYILPKTVDQLLCEKCERFLADRFVEGTCPRCKYEDARGDQCDGCGHLVNATELINPRCKVCSTKPVIKASTQFFLDLPKIQEGLKQWATEAEGGWSSVARAVTKPWLRDGLKPRCITRDLKWGIPVPLDGYRDKVFYVWFDAPLGYLSITKKYTKEFEKWWKPNGVDVSLYQFMAKDNVPFHAIMFPATLLAADQGHTLVRHIMATEYLNYEDTKFSKSRGIGVFGTDARDTGIPADVWRFYLAYIRPETMDSNFNWVDLATKNNSELLNNLGNFVNRALMFAEKNFNSKIPEMELLEDDLHVLALVQRELTSYITLLEQARLRDSLRHILAISKHGNQYMQSQQPWVKVKGSEEDKKKGATVIGVCCNLACLLSALLAPFMPNTARELRAQLGLPKQNYGYIPEVLSIMLPAGHSIGKPSPLFTKIEDKQVEELRKKYAGRQESTPPRETVAVPTDVASLEAAVAKQALLVRDLKAKQDKSVWQPQVQILLDLKKKLAEAQSKGNQAGAAKDNKAQSATAPQQNGNVTAEIAELEAAVLKQGNLVRDLKGKGDKSVWQPQVEILLQLKQKLSALTGAPAAAPADKKSKKKK</sequence>
<evidence type="ECO:0000256" key="10">
    <source>
        <dbReference type="ARBA" id="ARBA00022884"/>
    </source>
</evidence>
<gene>
    <name evidence="19" type="primary">100118578</name>
</gene>
<dbReference type="EC" id="6.1.1.10" evidence="3"/>
<dbReference type="NCBIfam" id="TIGR00398">
    <property type="entry name" value="metG"/>
    <property type="match status" value="1"/>
</dbReference>
<keyword evidence="9 15" id="KW-0067">ATP-binding</keyword>
<dbReference type="GO" id="GO:0005524">
    <property type="term" value="F:ATP binding"/>
    <property type="evidence" value="ECO:0007669"/>
    <property type="project" value="UniProtKB-KW"/>
</dbReference>
<dbReference type="GO" id="GO:0004825">
    <property type="term" value="F:methionine-tRNA ligase activity"/>
    <property type="evidence" value="ECO:0007669"/>
    <property type="project" value="UniProtKB-EC"/>
</dbReference>
<dbReference type="Pfam" id="PF19303">
    <property type="entry name" value="Anticodon_3"/>
    <property type="match status" value="1"/>
</dbReference>
<comment type="subcellular location">
    <subcellularLocation>
        <location evidence="1">Cytoplasm</location>
    </subcellularLocation>
</comment>
<dbReference type="InterPro" id="IPR036282">
    <property type="entry name" value="Glutathione-S-Trfase_C_sf"/>
</dbReference>
<evidence type="ECO:0000256" key="1">
    <source>
        <dbReference type="ARBA" id="ARBA00004496"/>
    </source>
</evidence>
<keyword evidence="10" id="KW-0694">RNA-binding</keyword>
<dbReference type="CDD" id="cd00939">
    <property type="entry name" value="MetRS_RNA"/>
    <property type="match status" value="2"/>
</dbReference>
<evidence type="ECO:0000256" key="12">
    <source>
        <dbReference type="ARBA" id="ARBA00023146"/>
    </source>
</evidence>
<evidence type="ECO:0000313" key="19">
    <source>
        <dbReference type="EnsemblMetazoa" id="XP_003425875"/>
    </source>
</evidence>
<protein>
    <recommendedName>
        <fullName evidence="4">Methionine--tRNA ligase, cytoplasmic</fullName>
        <ecNumber evidence="3">6.1.1.10</ecNumber>
    </recommendedName>
    <alternativeName>
        <fullName evidence="13">Methionyl-tRNA synthetase</fullName>
    </alternativeName>
</protein>
<dbReference type="Gene3D" id="2.20.28.20">
    <property type="entry name" value="Methionyl-tRNA synthetase, Zn-domain"/>
    <property type="match status" value="1"/>
</dbReference>
<dbReference type="Gene3D" id="3.40.30.10">
    <property type="entry name" value="Glutaredoxin"/>
    <property type="match status" value="1"/>
</dbReference>
<dbReference type="Gene3D" id="1.10.730.10">
    <property type="entry name" value="Isoleucyl-tRNA Synthetase, Domain 1"/>
    <property type="match status" value="1"/>
</dbReference>
<dbReference type="OrthoDB" id="5844513at2759"/>
<dbReference type="InterPro" id="IPR041872">
    <property type="entry name" value="Anticodon_Met"/>
</dbReference>
<evidence type="ECO:0000256" key="11">
    <source>
        <dbReference type="ARBA" id="ARBA00022917"/>
    </source>
</evidence>
<keyword evidence="11 15" id="KW-0648">Protein biosynthesis</keyword>
<dbReference type="InterPro" id="IPR010987">
    <property type="entry name" value="Glutathione-S-Trfase_C-like"/>
</dbReference>
<evidence type="ECO:0000259" key="17">
    <source>
        <dbReference type="PROSITE" id="PS50405"/>
    </source>
</evidence>
<evidence type="ECO:0000256" key="8">
    <source>
        <dbReference type="ARBA" id="ARBA00022741"/>
    </source>
</evidence>
<dbReference type="FunFam" id="1.10.730.10:FF:000031">
    <property type="entry name" value="Putative Methionyl-tRNA synthetase"/>
    <property type="match status" value="1"/>
</dbReference>
<dbReference type="Proteomes" id="UP000002358">
    <property type="component" value="Chromosome 2"/>
</dbReference>
<dbReference type="SUPFAM" id="SSF47060">
    <property type="entry name" value="S15/NS1 RNA-binding domain"/>
    <property type="match status" value="2"/>
</dbReference>
<dbReference type="GO" id="GO:0000049">
    <property type="term" value="F:tRNA binding"/>
    <property type="evidence" value="ECO:0007669"/>
    <property type="project" value="UniProtKB-KW"/>
</dbReference>
<dbReference type="PANTHER" id="PTHR45765">
    <property type="entry name" value="METHIONINE--TRNA LIGASE"/>
    <property type="match status" value="1"/>
</dbReference>
<evidence type="ECO:0000256" key="14">
    <source>
        <dbReference type="ARBA" id="ARBA00047364"/>
    </source>
</evidence>
<dbReference type="PROSITE" id="PS00178">
    <property type="entry name" value="AA_TRNA_LIGASE_I"/>
    <property type="match status" value="1"/>
</dbReference>
<dbReference type="SUPFAM" id="SSF47616">
    <property type="entry name" value="GST C-terminal domain-like"/>
    <property type="match status" value="1"/>
</dbReference>
<comment type="catalytic activity">
    <reaction evidence="14">
        <text>tRNA(Met) + L-methionine + ATP = L-methionyl-tRNA(Met) + AMP + diphosphate</text>
        <dbReference type="Rhea" id="RHEA:13481"/>
        <dbReference type="Rhea" id="RHEA-COMP:9667"/>
        <dbReference type="Rhea" id="RHEA-COMP:9698"/>
        <dbReference type="ChEBI" id="CHEBI:30616"/>
        <dbReference type="ChEBI" id="CHEBI:33019"/>
        <dbReference type="ChEBI" id="CHEBI:57844"/>
        <dbReference type="ChEBI" id="CHEBI:78442"/>
        <dbReference type="ChEBI" id="CHEBI:78530"/>
        <dbReference type="ChEBI" id="CHEBI:456215"/>
        <dbReference type="EC" id="6.1.1.10"/>
    </reaction>
</comment>
<evidence type="ECO:0000256" key="13">
    <source>
        <dbReference type="ARBA" id="ARBA00030904"/>
    </source>
</evidence>
<evidence type="ECO:0000256" key="3">
    <source>
        <dbReference type="ARBA" id="ARBA00012838"/>
    </source>
</evidence>
<dbReference type="InterPro" id="IPR000738">
    <property type="entry name" value="WHEP-TRS_dom"/>
</dbReference>
<dbReference type="KEGG" id="nvi:100118578"/>
<dbReference type="PROSITE" id="PS51185">
    <property type="entry name" value="WHEP_TRS_2"/>
    <property type="match status" value="2"/>
</dbReference>
<evidence type="ECO:0000256" key="16">
    <source>
        <dbReference type="SAM" id="MobiDB-lite"/>
    </source>
</evidence>
<dbReference type="GO" id="GO:0017101">
    <property type="term" value="C:aminoacyl-tRNA synthetase multienzyme complex"/>
    <property type="evidence" value="ECO:0007669"/>
    <property type="project" value="TreeGrafter"/>
</dbReference>
<keyword evidence="7 15" id="KW-0436">Ligase</keyword>
<dbReference type="InterPro" id="IPR033911">
    <property type="entry name" value="MetRS_core"/>
</dbReference>
<evidence type="ECO:0000313" key="20">
    <source>
        <dbReference type="Proteomes" id="UP000002358"/>
    </source>
</evidence>
<evidence type="ECO:0000256" key="6">
    <source>
        <dbReference type="ARBA" id="ARBA00022555"/>
    </source>
</evidence>
<dbReference type="Gene3D" id="1.20.1050.10">
    <property type="match status" value="1"/>
</dbReference>
<dbReference type="InterPro" id="IPR023458">
    <property type="entry name" value="Met-tRNA_ligase_1"/>
</dbReference>
<dbReference type="CDD" id="cd00814">
    <property type="entry name" value="MetRS_core"/>
    <property type="match status" value="1"/>
</dbReference>
<dbReference type="InParanoid" id="A0A7M7LKN2"/>
<dbReference type="EnsemblMetazoa" id="XM_003425827">
    <property type="protein sequence ID" value="XP_003425875"/>
    <property type="gene ID" value="LOC100118578"/>
</dbReference>
<evidence type="ECO:0000256" key="7">
    <source>
        <dbReference type="ARBA" id="ARBA00022598"/>
    </source>
</evidence>
<dbReference type="FunCoup" id="A0A7M7LKN2">
    <property type="interactions" value="1575"/>
</dbReference>
<dbReference type="SMR" id="A0A7M7LKN2"/>
<dbReference type="CDD" id="cd07957">
    <property type="entry name" value="Anticodon_Ia_Met"/>
    <property type="match status" value="1"/>
</dbReference>
<dbReference type="Pfam" id="PF00458">
    <property type="entry name" value="WHEP-TRS"/>
    <property type="match status" value="2"/>
</dbReference>
<accession>A0A7M7LKN2</accession>
<dbReference type="NCBIfam" id="NF001100">
    <property type="entry name" value="PRK00133.1"/>
    <property type="match status" value="1"/>
</dbReference>
<keyword evidence="12 15" id="KW-0030">Aminoacyl-tRNA synthetase</keyword>
<dbReference type="InterPro" id="IPR001412">
    <property type="entry name" value="aa-tRNA-synth_I_CS"/>
</dbReference>
<keyword evidence="20" id="KW-1185">Reference proteome</keyword>
<dbReference type="InterPro" id="IPR015413">
    <property type="entry name" value="Methionyl/Leucyl_tRNA_Synth"/>
</dbReference>
<dbReference type="Gene3D" id="1.10.287.10">
    <property type="entry name" value="S15/NS1, RNA-binding"/>
    <property type="match status" value="2"/>
</dbReference>
<dbReference type="Pfam" id="PF09334">
    <property type="entry name" value="tRNA-synt_1g"/>
    <property type="match status" value="1"/>
</dbReference>
<proteinExistence type="inferred from homology"/>
<dbReference type="AlphaFoldDB" id="A0A7M7LKN2"/>
<evidence type="ECO:0000259" key="18">
    <source>
        <dbReference type="PROSITE" id="PS51185"/>
    </source>
</evidence>
<name>A0A7M7LKN2_NASVI</name>
<dbReference type="InterPro" id="IPR009080">
    <property type="entry name" value="tRNAsynth_Ia_anticodon-bd"/>
</dbReference>
<keyword evidence="6" id="KW-0820">tRNA-binding</keyword>
<dbReference type="InterPro" id="IPR014758">
    <property type="entry name" value="Met-tRNA_synth"/>
</dbReference>
<dbReference type="InterPro" id="IPR009068">
    <property type="entry name" value="uS15_NS1_RNA-bd_sf"/>
</dbReference>
<evidence type="ECO:0000256" key="2">
    <source>
        <dbReference type="ARBA" id="ARBA00005594"/>
    </source>
</evidence>
<evidence type="ECO:0000256" key="4">
    <source>
        <dbReference type="ARBA" id="ARBA00018335"/>
    </source>
</evidence>
<comment type="similarity">
    <text evidence="2 15">Belongs to the class-I aminoacyl-tRNA synthetase family.</text>
</comment>
<feature type="domain" description="WHEP-TRS" evidence="18">
    <location>
        <begin position="833"/>
        <end position="888"/>
    </location>
</feature>
<dbReference type="SUPFAM" id="SSF57770">
    <property type="entry name" value="Methionyl-tRNA synthetase (MetRS), Zn-domain"/>
    <property type="match status" value="1"/>
</dbReference>
<feature type="compositionally biased region" description="Basic and acidic residues" evidence="16">
    <location>
        <begin position="221"/>
        <end position="230"/>
    </location>
</feature>
<dbReference type="PANTHER" id="PTHR45765:SF1">
    <property type="entry name" value="METHIONINE--TRNA LIGASE, CYTOPLASMIC"/>
    <property type="match status" value="1"/>
</dbReference>
<dbReference type="InterPro" id="IPR014729">
    <property type="entry name" value="Rossmann-like_a/b/a_fold"/>
</dbReference>
<feature type="region of interest" description="Disordered" evidence="16">
    <location>
        <begin position="207"/>
        <end position="231"/>
    </location>
</feature>
<dbReference type="PRINTS" id="PR01041">
    <property type="entry name" value="TRNASYNTHMET"/>
</dbReference>
<dbReference type="SMART" id="SM00991">
    <property type="entry name" value="WHEP-TRS"/>
    <property type="match status" value="2"/>
</dbReference>
<evidence type="ECO:0000256" key="9">
    <source>
        <dbReference type="ARBA" id="ARBA00022840"/>
    </source>
</evidence>